<dbReference type="EMBL" id="CP047143">
    <property type="protein sequence ID" value="QHQ69156.1"/>
    <property type="molecule type" value="Genomic_DNA"/>
</dbReference>
<dbReference type="AlphaFoldDB" id="A0AB37DJT9"/>
<organism evidence="1 2">
    <name type="scientific">Lactobacillus crispatus</name>
    <dbReference type="NCBI Taxonomy" id="47770"/>
    <lineage>
        <taxon>Bacteria</taxon>
        <taxon>Bacillati</taxon>
        <taxon>Bacillota</taxon>
        <taxon>Bacilli</taxon>
        <taxon>Lactobacillales</taxon>
        <taxon>Lactobacillaceae</taxon>
        <taxon>Lactobacillus</taxon>
    </lineage>
</organism>
<dbReference type="Proteomes" id="UP000464915">
    <property type="component" value="Plasmid unnamed"/>
</dbReference>
<dbReference type="RefSeq" id="WP_065989078.1">
    <property type="nucleotide sequence ID" value="NZ_CP047143.1"/>
</dbReference>
<evidence type="ECO:0000313" key="2">
    <source>
        <dbReference type="Proteomes" id="UP000464915"/>
    </source>
</evidence>
<geneLocation type="plasmid" evidence="1 2">
    <name>unnamed</name>
</geneLocation>
<gene>
    <name evidence="1" type="ORF">GSR61_11265</name>
</gene>
<evidence type="ECO:0000313" key="1">
    <source>
        <dbReference type="EMBL" id="QHQ69156.1"/>
    </source>
</evidence>
<keyword evidence="1" id="KW-0614">Plasmid</keyword>
<accession>A0AB37DJT9</accession>
<protein>
    <submittedName>
        <fullName evidence="1">Uncharacterized protein</fullName>
    </submittedName>
</protein>
<reference evidence="1 2" key="1">
    <citation type="submission" date="2019-12" db="EMBL/GenBank/DDBJ databases">
        <title>Complete Genome Sequences of Lactobacillus strains, C25 and P38, Isolated from Chicken Cecum.</title>
        <authorList>
            <person name="Hassan H.M."/>
            <person name="Mendoza M."/>
            <person name="Rezvani M."/>
            <person name="Koci M.D."/>
            <person name="Dickey A.N."/>
            <person name="Scholl E.H."/>
        </authorList>
    </citation>
    <scope>NUCLEOTIDE SEQUENCE [LARGE SCALE GENOMIC DNA]</scope>
    <source>
        <strain evidence="1 2">C25</strain>
        <plasmid evidence="1 2">unnamed</plasmid>
    </source>
</reference>
<sequence>MDTLKYSYFSNDIYKRWTNGDCYYCAFYDGSVVEYDARHDPKRLIVVDYYHLEDDVLKFRTGELHFDQFDNVDYF</sequence>
<name>A0AB37DJT9_9LACO</name>
<proteinExistence type="predicted"/>